<feature type="signal peptide" evidence="1">
    <location>
        <begin position="1"/>
        <end position="22"/>
    </location>
</feature>
<dbReference type="Pfam" id="PF09694">
    <property type="entry name" value="Gcw_chp"/>
    <property type="match status" value="1"/>
</dbReference>
<accession>A0ABT2NNX3</accession>
<feature type="chain" id="PRO_5046388877" evidence="1">
    <location>
        <begin position="23"/>
        <end position="217"/>
    </location>
</feature>
<dbReference type="EMBL" id="JAOCQF010000002">
    <property type="protein sequence ID" value="MCT8330633.1"/>
    <property type="molecule type" value="Genomic_DNA"/>
</dbReference>
<name>A0ABT2NNX3_9RHOB</name>
<comment type="caution">
    <text evidence="2">The sequence shown here is derived from an EMBL/GenBank/DDBJ whole genome shotgun (WGS) entry which is preliminary data.</text>
</comment>
<evidence type="ECO:0000313" key="2">
    <source>
        <dbReference type="EMBL" id="MCT8330633.1"/>
    </source>
</evidence>
<dbReference type="RefSeq" id="WP_261496491.1">
    <property type="nucleotide sequence ID" value="NZ_JAOCQF010000002.1"/>
</dbReference>
<sequence length="217" mass="23393">MKINGLVTVVAVAIGVPQLAAAQDFNVYGGVTATTNYVFRGVTFSDDGPALQPYLEAEYKGFYAGIWASNVDFGPDGTDDYEVDYYIGYRGETSGGFSYDVNYARFTFDDTGDCCGEFNLVLGLPVGEKTEVSAVFAYDPDANALASALGASYAINDLWSVSASFGHDELLAHNYWDAGVGYTINDTTSLDLRYHDTSDGDSLFVASVSFDFTLLSR</sequence>
<organism evidence="2 3">
    <name type="scientific">Albidovulum sediminis</name>
    <dbReference type="NCBI Taxonomy" id="3066345"/>
    <lineage>
        <taxon>Bacteria</taxon>
        <taxon>Pseudomonadati</taxon>
        <taxon>Pseudomonadota</taxon>
        <taxon>Alphaproteobacteria</taxon>
        <taxon>Rhodobacterales</taxon>
        <taxon>Paracoccaceae</taxon>
        <taxon>Albidovulum</taxon>
    </lineage>
</organism>
<protein>
    <submittedName>
        <fullName evidence="2">TorF family putative porin</fullName>
    </submittedName>
</protein>
<dbReference type="NCBIfam" id="TIGR02001">
    <property type="entry name" value="gcw_chp"/>
    <property type="match status" value="1"/>
</dbReference>
<evidence type="ECO:0000256" key="1">
    <source>
        <dbReference type="SAM" id="SignalP"/>
    </source>
</evidence>
<dbReference type="InterPro" id="IPR010239">
    <property type="entry name" value="CHP02001"/>
</dbReference>
<reference evidence="3" key="1">
    <citation type="submission" date="2023-07" db="EMBL/GenBank/DDBJ databases">
        <title>Defluviimonas sediminis sp. nov., isolated from mangrove sediment.</title>
        <authorList>
            <person name="Liu L."/>
            <person name="Li J."/>
            <person name="Huang Y."/>
            <person name="Pan J."/>
            <person name="Li M."/>
        </authorList>
    </citation>
    <scope>NUCLEOTIDE SEQUENCE [LARGE SCALE GENOMIC DNA]</scope>
    <source>
        <strain evidence="3">FT324</strain>
    </source>
</reference>
<gene>
    <name evidence="2" type="ORF">N5I32_14000</name>
</gene>
<evidence type="ECO:0000313" key="3">
    <source>
        <dbReference type="Proteomes" id="UP001205601"/>
    </source>
</evidence>
<keyword evidence="3" id="KW-1185">Reference proteome</keyword>
<proteinExistence type="predicted"/>
<dbReference type="Proteomes" id="UP001205601">
    <property type="component" value="Unassembled WGS sequence"/>
</dbReference>
<dbReference type="SUPFAM" id="SSF56935">
    <property type="entry name" value="Porins"/>
    <property type="match status" value="1"/>
</dbReference>
<keyword evidence="1" id="KW-0732">Signal</keyword>